<dbReference type="InterPro" id="IPR002139">
    <property type="entry name" value="Ribo/fructo_kinase"/>
</dbReference>
<keyword evidence="12" id="KW-1185">Reference proteome</keyword>
<dbReference type="GO" id="GO:0046872">
    <property type="term" value="F:metal ion binding"/>
    <property type="evidence" value="ECO:0007669"/>
    <property type="project" value="UniProtKB-KW"/>
</dbReference>
<dbReference type="HAMAP" id="MF_01987">
    <property type="entry name" value="Ribokinase"/>
    <property type="match status" value="1"/>
</dbReference>
<dbReference type="SUPFAM" id="SSF53613">
    <property type="entry name" value="Ribokinase-like"/>
    <property type="match status" value="1"/>
</dbReference>
<evidence type="ECO:0000256" key="1">
    <source>
        <dbReference type="ARBA" id="ARBA00022679"/>
    </source>
</evidence>
<dbReference type="CDD" id="cd01174">
    <property type="entry name" value="ribokinase"/>
    <property type="match status" value="1"/>
</dbReference>
<keyword evidence="4 9" id="KW-0418">Kinase</keyword>
<keyword evidence="9" id="KW-0963">Cytoplasm</keyword>
<feature type="binding site" evidence="9">
    <location>
        <begin position="244"/>
        <end position="245"/>
    </location>
    <ligand>
        <name>ATP</name>
        <dbReference type="ChEBI" id="CHEBI:30616"/>
    </ligand>
</feature>
<dbReference type="PRINTS" id="PR00990">
    <property type="entry name" value="RIBOKINASE"/>
</dbReference>
<dbReference type="EC" id="2.7.1.15" evidence="9"/>
<evidence type="ECO:0000256" key="7">
    <source>
        <dbReference type="ARBA" id="ARBA00022958"/>
    </source>
</evidence>
<keyword evidence="3 9" id="KW-0547">Nucleotide-binding</keyword>
<keyword evidence="5 9" id="KW-0067">ATP-binding</keyword>
<evidence type="ECO:0000256" key="6">
    <source>
        <dbReference type="ARBA" id="ARBA00022842"/>
    </source>
</evidence>
<organism evidence="11 12">
    <name type="scientific">Serinibacter arcticus</name>
    <dbReference type="NCBI Taxonomy" id="1655435"/>
    <lineage>
        <taxon>Bacteria</taxon>
        <taxon>Bacillati</taxon>
        <taxon>Actinomycetota</taxon>
        <taxon>Actinomycetes</taxon>
        <taxon>Micrococcales</taxon>
        <taxon>Beutenbergiaceae</taxon>
        <taxon>Serinibacter</taxon>
    </lineage>
</organism>
<dbReference type="InterPro" id="IPR011877">
    <property type="entry name" value="Ribokinase"/>
</dbReference>
<feature type="binding site" evidence="9">
    <location>
        <position position="278"/>
    </location>
    <ligand>
        <name>K(+)</name>
        <dbReference type="ChEBI" id="CHEBI:29103"/>
    </ligand>
</feature>
<dbReference type="GO" id="GO:0005524">
    <property type="term" value="F:ATP binding"/>
    <property type="evidence" value="ECO:0007669"/>
    <property type="project" value="UniProtKB-UniRule"/>
</dbReference>
<evidence type="ECO:0000256" key="8">
    <source>
        <dbReference type="ARBA" id="ARBA00023277"/>
    </source>
</evidence>
<dbReference type="Proteomes" id="UP000245166">
    <property type="component" value="Unassembled WGS sequence"/>
</dbReference>
<comment type="function">
    <text evidence="9">Catalyzes the phosphorylation of ribose at O-5 in a reaction requiring ATP and magnesium. The resulting D-ribose-5-phosphate can then be used either for sythesis of nucleotides, histidine, and tryptophan, or as a component of the pentose phosphate pathway.</text>
</comment>
<feature type="binding site" evidence="9">
    <location>
        <position position="275"/>
    </location>
    <ligand>
        <name>K(+)</name>
        <dbReference type="ChEBI" id="CHEBI:29103"/>
    </ligand>
</feature>
<proteinExistence type="inferred from homology"/>
<dbReference type="InterPro" id="IPR011611">
    <property type="entry name" value="PfkB_dom"/>
</dbReference>
<dbReference type="OrthoDB" id="9775849at2"/>
<feature type="binding site" evidence="9">
    <location>
        <position position="239"/>
    </location>
    <ligand>
        <name>K(+)</name>
        <dbReference type="ChEBI" id="CHEBI:29103"/>
    </ligand>
</feature>
<dbReference type="GO" id="GO:0019303">
    <property type="term" value="P:D-ribose catabolic process"/>
    <property type="evidence" value="ECO:0007669"/>
    <property type="project" value="UniProtKB-UniRule"/>
</dbReference>
<name>A0A2U1ZV31_9MICO</name>
<dbReference type="InterPro" id="IPR029056">
    <property type="entry name" value="Ribokinase-like"/>
</dbReference>
<keyword evidence="7 9" id="KW-0630">Potassium</keyword>
<comment type="activity regulation">
    <text evidence="9">Activated by a monovalent cation that binds near, but not in, the active site. The most likely occupant of the site in vivo is potassium. Ion binding induces a conformational change that may alter substrate affinity.</text>
</comment>
<sequence>MSTAGTVTVVGSANLDTTLRVARIPGPGETILASGIVRSPGGKGANQAVGAARSGGAEVAFVAALGHDGEADLLLASLTGAGVGTDHVRRLDGVPSGSALITVSDDAENSIVVVPGANAVLLDLTDGELAVVRSAAVVLACLEIPMATVLAAARAARRFVLNAAPSAPLPDELWPHLDVLVVNEHEARDLTGEAQVDDAVAVLSRRVPALVVTLGAAGALVVEDGLRTHVRGNPVTAVDTTGAGDCFCGVLAARLAAGDDLVTATRWGGAAGALAVQRPGAADAMPTTADVATLVEGAQR</sequence>
<gene>
    <name evidence="9" type="primary">rbsK</name>
    <name evidence="11" type="ORF">C8046_09415</name>
</gene>
<feature type="binding site" evidence="9">
    <location>
        <position position="241"/>
    </location>
    <ligand>
        <name>K(+)</name>
        <dbReference type="ChEBI" id="CHEBI:29103"/>
    </ligand>
</feature>
<accession>A0A2U1ZV31</accession>
<dbReference type="PANTHER" id="PTHR10584:SF166">
    <property type="entry name" value="RIBOKINASE"/>
    <property type="match status" value="1"/>
</dbReference>
<dbReference type="AlphaFoldDB" id="A0A2U1ZV31"/>
<comment type="catalytic activity">
    <reaction evidence="9">
        <text>D-ribose + ATP = D-ribose 5-phosphate + ADP + H(+)</text>
        <dbReference type="Rhea" id="RHEA:13697"/>
        <dbReference type="ChEBI" id="CHEBI:15378"/>
        <dbReference type="ChEBI" id="CHEBI:30616"/>
        <dbReference type="ChEBI" id="CHEBI:47013"/>
        <dbReference type="ChEBI" id="CHEBI:78346"/>
        <dbReference type="ChEBI" id="CHEBI:456216"/>
        <dbReference type="EC" id="2.7.1.15"/>
    </reaction>
</comment>
<dbReference type="EMBL" id="PYHR01000002">
    <property type="protein sequence ID" value="PWD50834.1"/>
    <property type="molecule type" value="Genomic_DNA"/>
</dbReference>
<keyword evidence="8 9" id="KW-0119">Carbohydrate metabolism</keyword>
<feature type="binding site" evidence="9">
    <location>
        <begin position="42"/>
        <end position="46"/>
    </location>
    <ligand>
        <name>substrate</name>
    </ligand>
</feature>
<feature type="binding site" evidence="9">
    <location>
        <begin position="213"/>
        <end position="218"/>
    </location>
    <ligand>
        <name>ATP</name>
        <dbReference type="ChEBI" id="CHEBI:30616"/>
    </ligand>
</feature>
<comment type="pathway">
    <text evidence="9">Carbohydrate metabolism; D-ribose degradation; D-ribose 5-phosphate from beta-D-ribopyranose: step 2/2.</text>
</comment>
<feature type="binding site" evidence="9">
    <location>
        <position position="280"/>
    </location>
    <ligand>
        <name>K(+)</name>
        <dbReference type="ChEBI" id="CHEBI:29103"/>
    </ligand>
</feature>
<feature type="active site" description="Proton acceptor" evidence="9">
    <location>
        <position position="245"/>
    </location>
</feature>
<feature type="binding site" evidence="9">
    <location>
        <position position="183"/>
    </location>
    <ligand>
        <name>ATP</name>
        <dbReference type="ChEBI" id="CHEBI:30616"/>
    </ligand>
</feature>
<dbReference type="PANTHER" id="PTHR10584">
    <property type="entry name" value="SUGAR KINASE"/>
    <property type="match status" value="1"/>
</dbReference>
<protein>
    <recommendedName>
        <fullName evidence="9">Ribokinase</fullName>
        <shortName evidence="9">RK</shortName>
        <ecNumber evidence="9">2.7.1.15</ecNumber>
    </recommendedName>
</protein>
<feature type="binding site" evidence="9">
    <location>
        <position position="143"/>
    </location>
    <ligand>
        <name>substrate</name>
    </ligand>
</feature>
<evidence type="ECO:0000313" key="12">
    <source>
        <dbReference type="Proteomes" id="UP000245166"/>
    </source>
</evidence>
<reference evidence="11 12" key="1">
    <citation type="submission" date="2018-03" db="EMBL/GenBank/DDBJ databases">
        <title>Genome assembly of novel Miniimonas species PCH200.</title>
        <authorList>
            <person name="Thakur V."/>
            <person name="Kumar V."/>
            <person name="Singh D."/>
        </authorList>
    </citation>
    <scope>NUCLEOTIDE SEQUENCE [LARGE SCALE GENOMIC DNA]</scope>
    <source>
        <strain evidence="11 12">PCH200</strain>
    </source>
</reference>
<feature type="binding site" evidence="9">
    <location>
        <position position="245"/>
    </location>
    <ligand>
        <name>substrate</name>
    </ligand>
</feature>
<dbReference type="RefSeq" id="WP_109229216.1">
    <property type="nucleotide sequence ID" value="NZ_PYHR01000002.1"/>
</dbReference>
<evidence type="ECO:0000256" key="3">
    <source>
        <dbReference type="ARBA" id="ARBA00022741"/>
    </source>
</evidence>
<evidence type="ECO:0000256" key="2">
    <source>
        <dbReference type="ARBA" id="ARBA00022723"/>
    </source>
</evidence>
<dbReference type="GO" id="GO:0005829">
    <property type="term" value="C:cytosol"/>
    <property type="evidence" value="ECO:0007669"/>
    <property type="project" value="TreeGrafter"/>
</dbReference>
<keyword evidence="6 9" id="KW-0460">Magnesium</keyword>
<comment type="subcellular location">
    <subcellularLocation>
        <location evidence="9">Cytoplasm</location>
    </subcellularLocation>
</comment>
<comment type="similarity">
    <text evidence="9">Belongs to the carbohydrate kinase PfkB family. Ribokinase subfamily.</text>
</comment>
<dbReference type="Gene3D" id="3.40.1190.20">
    <property type="match status" value="1"/>
</dbReference>
<feature type="binding site" evidence="9">
    <location>
        <begin position="14"/>
        <end position="16"/>
    </location>
    <ligand>
        <name>substrate</name>
    </ligand>
</feature>
<keyword evidence="1 9" id="KW-0808">Transferase</keyword>
<dbReference type="UniPathway" id="UPA00916">
    <property type="reaction ID" value="UER00889"/>
</dbReference>
<evidence type="ECO:0000256" key="9">
    <source>
        <dbReference type="HAMAP-Rule" id="MF_01987"/>
    </source>
</evidence>
<keyword evidence="2 9" id="KW-0479">Metal-binding</keyword>
<evidence type="ECO:0000259" key="10">
    <source>
        <dbReference type="Pfam" id="PF00294"/>
    </source>
</evidence>
<comment type="subunit">
    <text evidence="9">Homodimer.</text>
</comment>
<comment type="cofactor">
    <cofactor evidence="9">
        <name>Mg(2+)</name>
        <dbReference type="ChEBI" id="CHEBI:18420"/>
    </cofactor>
    <text evidence="9">Requires a divalent cation, most likely magnesium in vivo, as an electrophilic catalyst to aid phosphoryl group transfer. It is the chelate of the metal and the nucleotide that is the actual substrate.</text>
</comment>
<evidence type="ECO:0000313" key="11">
    <source>
        <dbReference type="EMBL" id="PWD50834.1"/>
    </source>
</evidence>
<feature type="domain" description="Carbohydrate kinase PfkB" evidence="10">
    <location>
        <begin position="7"/>
        <end position="287"/>
    </location>
</feature>
<evidence type="ECO:0000256" key="4">
    <source>
        <dbReference type="ARBA" id="ARBA00022777"/>
    </source>
</evidence>
<comment type="caution">
    <text evidence="11">The sequence shown here is derived from an EMBL/GenBank/DDBJ whole genome shotgun (WGS) entry which is preliminary data.</text>
</comment>
<comment type="caution">
    <text evidence="9">Lacks conserved residue(s) required for the propagation of feature annotation.</text>
</comment>
<dbReference type="GO" id="GO:0004747">
    <property type="term" value="F:ribokinase activity"/>
    <property type="evidence" value="ECO:0007669"/>
    <property type="project" value="UniProtKB-UniRule"/>
</dbReference>
<dbReference type="Pfam" id="PF00294">
    <property type="entry name" value="PfkB"/>
    <property type="match status" value="1"/>
</dbReference>
<evidence type="ECO:0000256" key="5">
    <source>
        <dbReference type="ARBA" id="ARBA00022840"/>
    </source>
</evidence>